<feature type="signal peptide" evidence="1">
    <location>
        <begin position="1"/>
        <end position="21"/>
    </location>
</feature>
<reference evidence="2 3" key="1">
    <citation type="submission" date="2020-12" db="EMBL/GenBank/DDBJ databases">
        <title>Revised draft genomes of Rhodomicrobium vannielii ATCC 17100 and Rhodomicrobium udaipurense JA643.</title>
        <authorList>
            <person name="Conners E.M."/>
            <person name="Davenport E.J."/>
            <person name="Bose A."/>
        </authorList>
    </citation>
    <scope>NUCLEOTIDE SEQUENCE [LARGE SCALE GENOMIC DNA]</scope>
    <source>
        <strain evidence="2 3">JA643</strain>
    </source>
</reference>
<gene>
    <name evidence="2" type="ORF">JDN41_08870</name>
</gene>
<organism evidence="2 3">
    <name type="scientific">Rhodomicrobium udaipurense</name>
    <dbReference type="NCBI Taxonomy" id="1202716"/>
    <lineage>
        <taxon>Bacteria</taxon>
        <taxon>Pseudomonadati</taxon>
        <taxon>Pseudomonadota</taxon>
        <taxon>Alphaproteobacteria</taxon>
        <taxon>Hyphomicrobiales</taxon>
        <taxon>Hyphomicrobiaceae</taxon>
        <taxon>Rhodomicrobium</taxon>
    </lineage>
</organism>
<name>A0A8I1KK37_9HYPH</name>
<accession>A0A8I1KK37</accession>
<keyword evidence="1" id="KW-0732">Signal</keyword>
<dbReference type="AlphaFoldDB" id="A0A8I1KK37"/>
<evidence type="ECO:0000313" key="3">
    <source>
        <dbReference type="Proteomes" id="UP000623250"/>
    </source>
</evidence>
<dbReference type="PANTHER" id="PTHR36057">
    <property type="match status" value="1"/>
</dbReference>
<dbReference type="Pfam" id="PF06764">
    <property type="entry name" value="DUF1223"/>
    <property type="match status" value="1"/>
</dbReference>
<evidence type="ECO:0000256" key="1">
    <source>
        <dbReference type="SAM" id="SignalP"/>
    </source>
</evidence>
<dbReference type="PANTHER" id="PTHR36057:SF1">
    <property type="entry name" value="LIPOPROTEIN LIPID ATTACHMENT SITE-LIKE PROTEIN, PUTATIVE (DUF1223)-RELATED"/>
    <property type="match status" value="1"/>
</dbReference>
<comment type="caution">
    <text evidence="2">The sequence shown here is derived from an EMBL/GenBank/DDBJ whole genome shotgun (WGS) entry which is preliminary data.</text>
</comment>
<dbReference type="Proteomes" id="UP000623250">
    <property type="component" value="Unassembled WGS sequence"/>
</dbReference>
<dbReference type="SUPFAM" id="SSF52833">
    <property type="entry name" value="Thioredoxin-like"/>
    <property type="match status" value="1"/>
</dbReference>
<evidence type="ECO:0000313" key="2">
    <source>
        <dbReference type="EMBL" id="MBJ7543671.1"/>
    </source>
</evidence>
<dbReference type="EMBL" id="JAEMUK010000016">
    <property type="protein sequence ID" value="MBJ7543671.1"/>
    <property type="molecule type" value="Genomic_DNA"/>
</dbReference>
<feature type="chain" id="PRO_5034021082" evidence="1">
    <location>
        <begin position="22"/>
        <end position="255"/>
    </location>
</feature>
<sequence>MTRLASVGQLFLMGALAVTCASGGKTLAAPQNEKTSVVELFSSQSCSLCPPAHRILQQLSYRSGIVVLSFPVNYWDYLGWKDTLARQEYGERQRNYAALLTKGEVFTPLAVVNGMRNCVGSDLAEIETAIKSTSTSLASQSVPLSVRREDGNLHIEVGDSAAPSRHRSGKLWVATVLRSRSEKIGAGDNAGQMVTYTNVVRRLTDAGDWQGAPASYSLPLDALSKDGDMLVVFLQTGKLGPILAATLVDISFNGN</sequence>
<dbReference type="InterPro" id="IPR010634">
    <property type="entry name" value="DUF1223"/>
</dbReference>
<proteinExistence type="predicted"/>
<keyword evidence="3" id="KW-1185">Reference proteome</keyword>
<protein>
    <submittedName>
        <fullName evidence="2">DUF1223 domain-containing protein</fullName>
    </submittedName>
</protein>
<dbReference type="InterPro" id="IPR036249">
    <property type="entry name" value="Thioredoxin-like_sf"/>
</dbReference>